<accession>A0A0R2QG50</accession>
<name>A0A0R2QG50_9ACTN</name>
<evidence type="ECO:0000313" key="2">
    <source>
        <dbReference type="Proteomes" id="UP000051017"/>
    </source>
</evidence>
<dbReference type="Proteomes" id="UP000051017">
    <property type="component" value="Unassembled WGS sequence"/>
</dbReference>
<protein>
    <submittedName>
        <fullName evidence="1">Uncharacterized protein</fullName>
    </submittedName>
</protein>
<comment type="caution">
    <text evidence="1">The sequence shown here is derived from an EMBL/GenBank/DDBJ whole genome shotgun (WGS) entry which is preliminary data.</text>
</comment>
<organism evidence="1 2">
    <name type="scientific">Acidimicrobiia bacterium BACL6 MAG-120924-bin43</name>
    <dbReference type="NCBI Taxonomy" id="1655583"/>
    <lineage>
        <taxon>Bacteria</taxon>
        <taxon>Bacillati</taxon>
        <taxon>Actinomycetota</taxon>
        <taxon>Acidimicrobiia</taxon>
        <taxon>acIV cluster</taxon>
    </lineage>
</organism>
<dbReference type="AlphaFoldDB" id="A0A0R2QG50"/>
<sequence>MTDRLLDRKQLTRAFTALASKLQKQGVVGEVHVFVGAAMVLAFNAREATRDVDALFEPDTQVISAAHEVAKELRLPKSWLNNQASSYVSSRAGRGTPVFDHPNLRVMVTPTEHLLAMKVRAARALRDAQDIRFLLKRLDISSMSEVLKVVAQYFPDDPLSERSRLLLEDILLTV</sequence>
<reference evidence="1 2" key="1">
    <citation type="submission" date="2015-10" db="EMBL/GenBank/DDBJ databases">
        <title>Metagenome-Assembled Genomes uncover a global brackish microbiome.</title>
        <authorList>
            <person name="Hugerth L.W."/>
            <person name="Larsson J."/>
            <person name="Alneberg J."/>
            <person name="Lindh M.V."/>
            <person name="Legrand C."/>
            <person name="Pinhassi J."/>
            <person name="Andersson A.F."/>
        </authorList>
    </citation>
    <scope>NUCLEOTIDE SEQUENCE [LARGE SCALE GENOMIC DNA]</scope>
    <source>
        <strain evidence="1">BACL6 MAG-120924-bin43</strain>
    </source>
</reference>
<evidence type="ECO:0000313" key="1">
    <source>
        <dbReference type="EMBL" id="KRO48002.1"/>
    </source>
</evidence>
<proteinExistence type="predicted"/>
<gene>
    <name evidence="1" type="ORF">ABR75_03810</name>
</gene>
<dbReference type="EMBL" id="LIBJ01000118">
    <property type="protein sequence ID" value="KRO48002.1"/>
    <property type="molecule type" value="Genomic_DNA"/>
</dbReference>